<feature type="transmembrane region" description="Helical" evidence="1">
    <location>
        <begin position="412"/>
        <end position="432"/>
    </location>
</feature>
<keyword evidence="1" id="KW-1133">Transmembrane helix</keyword>
<proteinExistence type="predicted"/>
<dbReference type="InterPro" id="IPR036259">
    <property type="entry name" value="MFS_trans_sf"/>
</dbReference>
<keyword evidence="1" id="KW-0812">Transmembrane</keyword>
<evidence type="ECO:0008006" key="4">
    <source>
        <dbReference type="Google" id="ProtNLM"/>
    </source>
</evidence>
<feature type="transmembrane region" description="Helical" evidence="1">
    <location>
        <begin position="208"/>
        <end position="228"/>
    </location>
</feature>
<keyword evidence="1" id="KW-0472">Membrane</keyword>
<feature type="transmembrane region" description="Helical" evidence="1">
    <location>
        <begin position="103"/>
        <end position="128"/>
    </location>
</feature>
<dbReference type="Proteomes" id="UP000323144">
    <property type="component" value="Chromosome"/>
</dbReference>
<feature type="transmembrane region" description="Helical" evidence="1">
    <location>
        <begin position="75"/>
        <end position="94"/>
    </location>
</feature>
<evidence type="ECO:0000313" key="2">
    <source>
        <dbReference type="EMBL" id="QEH61452.1"/>
    </source>
</evidence>
<name>A0A5B9Y5Z0_9MOLU</name>
<feature type="transmembrane region" description="Helical" evidence="1">
    <location>
        <begin position="355"/>
        <end position="376"/>
    </location>
</feature>
<accession>A0A5B9Y5Z0</accession>
<evidence type="ECO:0000256" key="1">
    <source>
        <dbReference type="SAM" id="Phobius"/>
    </source>
</evidence>
<feature type="transmembrane region" description="Helical" evidence="1">
    <location>
        <begin position="12"/>
        <end position="31"/>
    </location>
</feature>
<feature type="transmembrane region" description="Helical" evidence="1">
    <location>
        <begin position="234"/>
        <end position="254"/>
    </location>
</feature>
<feature type="transmembrane region" description="Helical" evidence="1">
    <location>
        <begin position="546"/>
        <end position="574"/>
    </location>
</feature>
<protein>
    <recommendedName>
        <fullName evidence="4">MFS transporter</fullName>
    </recommendedName>
</protein>
<evidence type="ECO:0000313" key="3">
    <source>
        <dbReference type="Proteomes" id="UP000323144"/>
    </source>
</evidence>
<feature type="transmembrane region" description="Helical" evidence="1">
    <location>
        <begin position="504"/>
        <end position="525"/>
    </location>
</feature>
<feature type="transmembrane region" description="Helical" evidence="1">
    <location>
        <begin position="292"/>
        <end position="312"/>
    </location>
</feature>
<dbReference type="SUPFAM" id="SSF103473">
    <property type="entry name" value="MFS general substrate transporter"/>
    <property type="match status" value="1"/>
</dbReference>
<feature type="transmembrane region" description="Helical" evidence="1">
    <location>
        <begin position="332"/>
        <end position="349"/>
    </location>
</feature>
<feature type="transmembrane region" description="Helical" evidence="1">
    <location>
        <begin position="477"/>
        <end position="498"/>
    </location>
</feature>
<feature type="transmembrane region" description="Helical" evidence="1">
    <location>
        <begin position="134"/>
        <end position="158"/>
    </location>
</feature>
<feature type="transmembrane region" description="Helical" evidence="1">
    <location>
        <begin position="43"/>
        <end position="69"/>
    </location>
</feature>
<feature type="transmembrane region" description="Helical" evidence="1">
    <location>
        <begin position="580"/>
        <end position="600"/>
    </location>
</feature>
<keyword evidence="3" id="KW-1185">Reference proteome</keyword>
<dbReference type="KEGG" id="schi:SCHIN_v1c02550"/>
<dbReference type="RefSeq" id="WP_166507847.1">
    <property type="nucleotide sequence ID" value="NZ_CP043026.1"/>
</dbReference>
<dbReference type="Gene3D" id="1.20.1250.20">
    <property type="entry name" value="MFS general substrate transporter like domains"/>
    <property type="match status" value="1"/>
</dbReference>
<dbReference type="AlphaFoldDB" id="A0A5B9Y5Z0"/>
<sequence>MKGKCYKYQSIADISVSSLFCALIITINLFLKGFASFDIGLYILAIATIFFKVNISFGIALGTSFLTLFINADPIYLIANCLSYILMWAFVILLRKVFYKVNVLFYIFILLFSVVKYMLMFTFWTIIYDAETAVGFYIVYSVEMHMLFIGYLILPILLNGKIYMIMKGIKNLNENYFNKKIKKIINDEEKEMKFSDNIKHYRIQMASLMFSIMFMAAYFTFAPYAIAVQLKNEYYAALIFLTPFIMVFAAPMWLKVKKKIGSKQVLINNWIGLFIGTVLMFTMFAIKSDNIHFTIMFLLGHIMFSIFFAGVIPVNMEMIRSFMNRNNMKTNIRAYMGFSSLLLIAPLYILNHYNLNWAIAAIFGVVGLVIIILLVVNQNIWDKPVTLDINTKAFASLKTNKKFWANVFLQNYFFGVSKFFEFGLVLMMFINIKTNKMDMNLNSFWIYISCAFLAKYLAQAFARIVKIKDEKMRSANIFGNTLILLSIVSLAIFFLLLNEKEITQIAYFAVMIGASFFIGFGGSLIDKTKTRLIKSIVKDEEYSLAMIIDHVAGHAIFSLVVSLVYLIVTLAITLTPFNLLLFWTSASVVTLIIFSFQTVLSKNINTK</sequence>
<feature type="transmembrane region" description="Helical" evidence="1">
    <location>
        <begin position="266"/>
        <end position="286"/>
    </location>
</feature>
<feature type="transmembrane region" description="Helical" evidence="1">
    <location>
        <begin position="444"/>
        <end position="465"/>
    </location>
</feature>
<gene>
    <name evidence="2" type="ORF">SCHIN_v1c02550</name>
</gene>
<organism evidence="2 3">
    <name type="scientific">Spiroplasma chinense</name>
    <dbReference type="NCBI Taxonomy" id="216932"/>
    <lineage>
        <taxon>Bacteria</taxon>
        <taxon>Bacillati</taxon>
        <taxon>Mycoplasmatota</taxon>
        <taxon>Mollicutes</taxon>
        <taxon>Entomoplasmatales</taxon>
        <taxon>Spiroplasmataceae</taxon>
        <taxon>Spiroplasma</taxon>
    </lineage>
</organism>
<dbReference type="EMBL" id="CP043026">
    <property type="protein sequence ID" value="QEH61452.1"/>
    <property type="molecule type" value="Genomic_DNA"/>
</dbReference>
<reference evidence="2 3" key="1">
    <citation type="submission" date="2019-08" db="EMBL/GenBank/DDBJ databases">
        <title>Complete genome sequence of Spiroplasma chinense CCH (DSM 19755).</title>
        <authorList>
            <person name="Shen H.-Y."/>
            <person name="Lin Y.-C."/>
            <person name="Chou L."/>
            <person name="Kuo C.-H."/>
        </authorList>
    </citation>
    <scope>NUCLEOTIDE SEQUENCE [LARGE SCALE GENOMIC DNA]</scope>
    <source>
        <strain evidence="2 3">CCH</strain>
    </source>
</reference>